<protein>
    <recommendedName>
        <fullName evidence="4">Aminodeoxyfutalosine deaminase/Imidazolonepropionase-like composite domain-containing protein</fullName>
    </recommendedName>
</protein>
<feature type="domain" description="Aminodeoxyfutalosine deaminase/Imidazolonepropionase-like composite" evidence="4">
    <location>
        <begin position="21"/>
        <end position="46"/>
    </location>
</feature>
<dbReference type="Gene3D" id="3.20.20.140">
    <property type="entry name" value="Metal-dependent hydrolases"/>
    <property type="match status" value="1"/>
</dbReference>
<dbReference type="Proteomes" id="UP000271554">
    <property type="component" value="Chromosome"/>
</dbReference>
<dbReference type="InterPro" id="IPR054418">
    <property type="entry name" value="MQNX/HUTI_composite_N"/>
</dbReference>
<evidence type="ECO:0000256" key="3">
    <source>
        <dbReference type="ARBA" id="ARBA00022833"/>
    </source>
</evidence>
<evidence type="ECO:0000313" key="5">
    <source>
        <dbReference type="EMBL" id="AYG81172.1"/>
    </source>
</evidence>
<keyword evidence="3" id="KW-0862">Zinc</keyword>
<dbReference type="Pfam" id="PF22039">
    <property type="entry name" value="HUTI_composite_bact"/>
    <property type="match status" value="1"/>
</dbReference>
<dbReference type="RefSeq" id="WP_120721978.1">
    <property type="nucleotide sequence ID" value="NZ_CP032698.1"/>
</dbReference>
<dbReference type="OrthoDB" id="3400812at2"/>
<dbReference type="GO" id="GO:0046872">
    <property type="term" value="F:metal ion binding"/>
    <property type="evidence" value="ECO:0007669"/>
    <property type="project" value="UniProtKB-KW"/>
</dbReference>
<keyword evidence="2" id="KW-0378">Hydrolase</keyword>
<reference evidence="5 6" key="1">
    <citation type="submission" date="2018-10" db="EMBL/GenBank/DDBJ databases">
        <title>Relationship between Morphology and Antimicrobial Activity in Streptomyces.</title>
        <authorList>
            <person name="Kang H.J."/>
            <person name="Kim S.B."/>
        </authorList>
    </citation>
    <scope>NUCLEOTIDE SEQUENCE [LARGE SCALE GENOMIC DNA]</scope>
    <source>
        <strain evidence="5 6">BH38</strain>
    </source>
</reference>
<sequence>MLTLHAADLVLPGDRSPVPGGAVLADGDRIAMIGPYEDVAAAHPGARVRRWAGVLTPGLVNRHGTALLEHTYFPDDPFEADELGTEPLTGAALAALAPSESRRGNSARRCTQKLLARGVVAVTGSLTTPAVRTAVRRAGLEVLPGAEAEGPATLDPLAGAERPTDAFRSPLEVGAPARFAVFAVRDEAGLVGSGVACIATVIGGRLRHRRA</sequence>
<name>A0A387HK14_9ACTN</name>
<evidence type="ECO:0000259" key="4">
    <source>
        <dbReference type="Pfam" id="PF22039"/>
    </source>
</evidence>
<dbReference type="GO" id="GO:0016810">
    <property type="term" value="F:hydrolase activity, acting on carbon-nitrogen (but not peptide) bonds"/>
    <property type="evidence" value="ECO:0007669"/>
    <property type="project" value="InterPro"/>
</dbReference>
<dbReference type="KEGG" id="shun:DWB77_03314"/>
<proteinExistence type="predicted"/>
<evidence type="ECO:0000313" key="6">
    <source>
        <dbReference type="Proteomes" id="UP000271554"/>
    </source>
</evidence>
<evidence type="ECO:0000256" key="1">
    <source>
        <dbReference type="ARBA" id="ARBA00022723"/>
    </source>
</evidence>
<dbReference type="SUPFAM" id="SSF51338">
    <property type="entry name" value="Composite domain of metallo-dependent hydrolases"/>
    <property type="match status" value="1"/>
</dbReference>
<dbReference type="AlphaFoldDB" id="A0A387HK14"/>
<evidence type="ECO:0000256" key="2">
    <source>
        <dbReference type="ARBA" id="ARBA00022801"/>
    </source>
</evidence>
<organism evidence="5 6">
    <name type="scientific">Streptomyces hundungensis</name>
    <dbReference type="NCBI Taxonomy" id="1077946"/>
    <lineage>
        <taxon>Bacteria</taxon>
        <taxon>Bacillati</taxon>
        <taxon>Actinomycetota</taxon>
        <taxon>Actinomycetes</taxon>
        <taxon>Kitasatosporales</taxon>
        <taxon>Streptomycetaceae</taxon>
        <taxon>Streptomyces</taxon>
    </lineage>
</organism>
<gene>
    <name evidence="5" type="ORF">DWB77_03314</name>
</gene>
<dbReference type="InterPro" id="IPR011059">
    <property type="entry name" value="Metal-dep_hydrolase_composite"/>
</dbReference>
<keyword evidence="6" id="KW-1185">Reference proteome</keyword>
<accession>A0A387HK14</accession>
<dbReference type="Gene3D" id="2.30.40.10">
    <property type="entry name" value="Urease, subunit C, domain 1"/>
    <property type="match status" value="1"/>
</dbReference>
<dbReference type="EMBL" id="CP032698">
    <property type="protein sequence ID" value="AYG81172.1"/>
    <property type="molecule type" value="Genomic_DNA"/>
</dbReference>
<keyword evidence="1" id="KW-0479">Metal-binding</keyword>